<organism evidence="1 2">
    <name type="scientific">Acaulospora colombiana</name>
    <dbReference type="NCBI Taxonomy" id="27376"/>
    <lineage>
        <taxon>Eukaryota</taxon>
        <taxon>Fungi</taxon>
        <taxon>Fungi incertae sedis</taxon>
        <taxon>Mucoromycota</taxon>
        <taxon>Glomeromycotina</taxon>
        <taxon>Glomeromycetes</taxon>
        <taxon>Diversisporales</taxon>
        <taxon>Acaulosporaceae</taxon>
        <taxon>Acaulospora</taxon>
    </lineage>
</organism>
<dbReference type="Proteomes" id="UP000789525">
    <property type="component" value="Unassembled WGS sequence"/>
</dbReference>
<gene>
    <name evidence="1" type="ORF">ACOLOM_LOCUS9856</name>
</gene>
<protein>
    <submittedName>
        <fullName evidence="1">17048_t:CDS:1</fullName>
    </submittedName>
</protein>
<keyword evidence="2" id="KW-1185">Reference proteome</keyword>
<feature type="non-terminal residue" evidence="1">
    <location>
        <position position="1"/>
    </location>
</feature>
<sequence>ERDVKGARLCKRSRVRPALSEVFGLSTCGSLKSHDSTRPADWISLAFLEIRCENPVAGVPNFVAVKGWKIAGQGGISPSAHRIIGLGLLPVTARESQFLRSSSVHNRSEWMDIYAGPGVRTGVDWGSAIASQQQ</sequence>
<evidence type="ECO:0000313" key="2">
    <source>
        <dbReference type="Proteomes" id="UP000789525"/>
    </source>
</evidence>
<accession>A0ACA9P4E2</accession>
<evidence type="ECO:0000313" key="1">
    <source>
        <dbReference type="EMBL" id="CAG8691642.1"/>
    </source>
</evidence>
<proteinExistence type="predicted"/>
<dbReference type="EMBL" id="CAJVPT010029665">
    <property type="protein sequence ID" value="CAG8691642.1"/>
    <property type="molecule type" value="Genomic_DNA"/>
</dbReference>
<reference evidence="1" key="1">
    <citation type="submission" date="2021-06" db="EMBL/GenBank/DDBJ databases">
        <authorList>
            <person name="Kallberg Y."/>
            <person name="Tangrot J."/>
            <person name="Rosling A."/>
        </authorList>
    </citation>
    <scope>NUCLEOTIDE SEQUENCE</scope>
    <source>
        <strain evidence="1">CL356</strain>
    </source>
</reference>
<name>A0ACA9P4E2_9GLOM</name>
<comment type="caution">
    <text evidence="1">The sequence shown here is derived from an EMBL/GenBank/DDBJ whole genome shotgun (WGS) entry which is preliminary data.</text>
</comment>